<keyword evidence="2" id="KW-0004">4Fe-4S</keyword>
<protein>
    <submittedName>
        <fullName evidence="9">Sulfite reductase subunit C</fullName>
    </submittedName>
</protein>
<evidence type="ECO:0000256" key="3">
    <source>
        <dbReference type="ARBA" id="ARBA00022617"/>
    </source>
</evidence>
<evidence type="ECO:0000259" key="8">
    <source>
        <dbReference type="PROSITE" id="PS51379"/>
    </source>
</evidence>
<proteinExistence type="inferred from homology"/>
<evidence type="ECO:0000256" key="6">
    <source>
        <dbReference type="ARBA" id="ARBA00023004"/>
    </source>
</evidence>
<dbReference type="Gene3D" id="3.90.480.10">
    <property type="entry name" value="Sulfite Reductase Hemoprotein,Domain 2"/>
    <property type="match status" value="1"/>
</dbReference>
<dbReference type="InterPro" id="IPR036136">
    <property type="entry name" value="Nit/Sulf_reduc_fer-like_dom_sf"/>
</dbReference>
<comment type="similarity">
    <text evidence="1">Belongs to the nitrite and sulfite reductase 4Fe-4S domain family.</text>
</comment>
<dbReference type="InterPro" id="IPR005117">
    <property type="entry name" value="NiRdtase/SiRdtase_haem-b_fer"/>
</dbReference>
<dbReference type="InterPro" id="IPR017900">
    <property type="entry name" value="4Fe4S_Fe_S_CS"/>
</dbReference>
<evidence type="ECO:0000256" key="2">
    <source>
        <dbReference type="ARBA" id="ARBA00022485"/>
    </source>
</evidence>
<comment type="caution">
    <text evidence="9">The sequence shown here is derived from an EMBL/GenBank/DDBJ whole genome shotgun (WGS) entry which is preliminary data.</text>
</comment>
<dbReference type="EMBL" id="JANGEW010000029">
    <property type="protein sequence ID" value="MCQ5343573.1"/>
    <property type="molecule type" value="Genomic_DNA"/>
</dbReference>
<dbReference type="Gene3D" id="3.30.413.10">
    <property type="entry name" value="Sulfite Reductase Hemoprotein, domain 1"/>
    <property type="match status" value="1"/>
</dbReference>
<dbReference type="PANTHER" id="PTHR11493">
    <property type="entry name" value="SULFITE REDUCTASE [NADPH] SUBUNIT BETA-RELATED"/>
    <property type="match status" value="1"/>
</dbReference>
<keyword evidence="10" id="KW-1185">Reference proteome</keyword>
<evidence type="ECO:0000313" key="10">
    <source>
        <dbReference type="Proteomes" id="UP001206692"/>
    </source>
</evidence>
<sequence>MIDMNCGKLKKNAFRVTKNRGVTSARVRVPGGHLRADVLGKVQEIAETYGSGEVHLTIRQGFEILGIPFEKVDEVNKALQPIIESLGINQSEKGRGYDSSGTRNIMACVGNRICPFANYDTTALAERIEKAIFPNDLHVKVALTGCPNDCGKVRMHDFGIIGMTEPQFDPTRCISCGACVKKCKQLSVEALKMDKNRPVRNVEKCIGCGVCAHACPTRAWTRSKDQYFRMTLLGRSGKKNPRMGIDFIKWADADSVVKIISNVYAYAQKYIDPEAPGGKEHIGYMVDRTGPEEFLRWILKDVNLPPKAEIYKPLYWDGIRYSGLK</sequence>
<dbReference type="Proteomes" id="UP001206692">
    <property type="component" value="Unassembled WGS sequence"/>
</dbReference>
<dbReference type="PANTHER" id="PTHR11493:SF54">
    <property type="entry name" value="ANAEROBIC SULFITE REDUCTASE SUBUNIT C"/>
    <property type="match status" value="1"/>
</dbReference>
<dbReference type="Pfam" id="PF03460">
    <property type="entry name" value="NIR_SIR_ferr"/>
    <property type="match status" value="1"/>
</dbReference>
<dbReference type="Pfam" id="PF01077">
    <property type="entry name" value="NIR_SIR"/>
    <property type="match status" value="1"/>
</dbReference>
<dbReference type="InterPro" id="IPR006067">
    <property type="entry name" value="NO2/SO3_Rdtase_4Fe4S_dom"/>
</dbReference>
<dbReference type="RefSeq" id="WP_154254689.1">
    <property type="nucleotide sequence ID" value="NZ_JAJCIO010000034.1"/>
</dbReference>
<dbReference type="SUPFAM" id="SSF54862">
    <property type="entry name" value="4Fe-4S ferredoxins"/>
    <property type="match status" value="1"/>
</dbReference>
<dbReference type="SUPFAM" id="SSF56014">
    <property type="entry name" value="Nitrite and sulphite reductase 4Fe-4S domain-like"/>
    <property type="match status" value="1"/>
</dbReference>
<evidence type="ECO:0000256" key="4">
    <source>
        <dbReference type="ARBA" id="ARBA00022723"/>
    </source>
</evidence>
<dbReference type="NCBIfam" id="TIGR02912">
    <property type="entry name" value="sulfite_red_C"/>
    <property type="match status" value="1"/>
</dbReference>
<dbReference type="InterPro" id="IPR014261">
    <property type="entry name" value="Sulphite_reductase_C"/>
</dbReference>
<keyword evidence="3" id="KW-0349">Heme</keyword>
<feature type="domain" description="4Fe-4S ferredoxin-type" evidence="8">
    <location>
        <begin position="164"/>
        <end position="193"/>
    </location>
</feature>
<dbReference type="PROSITE" id="PS00198">
    <property type="entry name" value="4FE4S_FER_1"/>
    <property type="match status" value="1"/>
</dbReference>
<dbReference type="InterPro" id="IPR045854">
    <property type="entry name" value="NO2/SO3_Rdtase_4Fe4S_sf"/>
</dbReference>
<keyword evidence="4" id="KW-0479">Metal-binding</keyword>
<dbReference type="PRINTS" id="PR00397">
    <property type="entry name" value="SIROHAEM"/>
</dbReference>
<evidence type="ECO:0000256" key="5">
    <source>
        <dbReference type="ARBA" id="ARBA00023002"/>
    </source>
</evidence>
<reference evidence="9 10" key="1">
    <citation type="submission" date="2022-06" db="EMBL/GenBank/DDBJ databases">
        <title>Isolation of gut microbiota from human fecal samples.</title>
        <authorList>
            <person name="Pamer E.G."/>
            <person name="Barat B."/>
            <person name="Waligurski E."/>
            <person name="Medina S."/>
            <person name="Paddock L."/>
            <person name="Mostad J."/>
        </authorList>
    </citation>
    <scope>NUCLEOTIDE SEQUENCE [LARGE SCALE GENOMIC DNA]</scope>
    <source>
        <strain evidence="9 10">DFI.1.1</strain>
    </source>
</reference>
<keyword evidence="7" id="KW-0411">Iron-sulfur</keyword>
<feature type="domain" description="4Fe-4S ferredoxin-type" evidence="8">
    <location>
        <begin position="196"/>
        <end position="225"/>
    </location>
</feature>
<accession>A0ABT1SUN2</accession>
<dbReference type="InterPro" id="IPR045169">
    <property type="entry name" value="NO2/SO3_Rdtase_4Fe4S_prot"/>
</dbReference>
<gene>
    <name evidence="9" type="primary">asrC</name>
    <name evidence="9" type="ORF">NE675_11140</name>
</gene>
<keyword evidence="6" id="KW-0408">Iron</keyword>
<dbReference type="PROSITE" id="PS00365">
    <property type="entry name" value="NIR_SIR"/>
    <property type="match status" value="1"/>
</dbReference>
<keyword evidence="5" id="KW-0560">Oxidoreductase</keyword>
<dbReference type="Pfam" id="PF00037">
    <property type="entry name" value="Fer4"/>
    <property type="match status" value="2"/>
</dbReference>
<dbReference type="InterPro" id="IPR006066">
    <property type="entry name" value="NO2/SO3_Rdtase_FeS/sirohaem_BS"/>
</dbReference>
<dbReference type="InterPro" id="IPR017896">
    <property type="entry name" value="4Fe4S_Fe-S-bd"/>
</dbReference>
<evidence type="ECO:0000256" key="7">
    <source>
        <dbReference type="ARBA" id="ARBA00023014"/>
    </source>
</evidence>
<name>A0ABT1SUN2_9FIRM</name>
<dbReference type="SUPFAM" id="SSF55124">
    <property type="entry name" value="Nitrite/Sulfite reductase N-terminal domain-like"/>
    <property type="match status" value="1"/>
</dbReference>
<evidence type="ECO:0000313" key="9">
    <source>
        <dbReference type="EMBL" id="MCQ5343573.1"/>
    </source>
</evidence>
<evidence type="ECO:0000256" key="1">
    <source>
        <dbReference type="ARBA" id="ARBA00010429"/>
    </source>
</evidence>
<dbReference type="Gene3D" id="3.30.70.20">
    <property type="match status" value="1"/>
</dbReference>
<dbReference type="PROSITE" id="PS51379">
    <property type="entry name" value="4FE4S_FER_2"/>
    <property type="match status" value="2"/>
</dbReference>
<organism evidence="9 10">
    <name type="scientific">Megasphaera massiliensis</name>
    <dbReference type="NCBI Taxonomy" id="1232428"/>
    <lineage>
        <taxon>Bacteria</taxon>
        <taxon>Bacillati</taxon>
        <taxon>Bacillota</taxon>
        <taxon>Negativicutes</taxon>
        <taxon>Veillonellales</taxon>
        <taxon>Veillonellaceae</taxon>
        <taxon>Megasphaera</taxon>
    </lineage>
</organism>